<dbReference type="PANTHER" id="PTHR10622:SF12">
    <property type="entry name" value="HET DOMAIN-CONTAINING PROTEIN"/>
    <property type="match status" value="1"/>
</dbReference>
<dbReference type="OrthoDB" id="20872at2759"/>
<organism evidence="2 3">
    <name type="scientific">Fusarium beomiforme</name>
    <dbReference type="NCBI Taxonomy" id="44412"/>
    <lineage>
        <taxon>Eukaryota</taxon>
        <taxon>Fungi</taxon>
        <taxon>Dikarya</taxon>
        <taxon>Ascomycota</taxon>
        <taxon>Pezizomycotina</taxon>
        <taxon>Sordariomycetes</taxon>
        <taxon>Hypocreomycetidae</taxon>
        <taxon>Hypocreales</taxon>
        <taxon>Nectriaceae</taxon>
        <taxon>Fusarium</taxon>
        <taxon>Fusarium burgessii species complex</taxon>
    </lineage>
</organism>
<protein>
    <submittedName>
        <fullName evidence="2">Beta transducin</fullName>
    </submittedName>
</protein>
<reference evidence="2" key="1">
    <citation type="journal article" date="2017" name="Mycologia">
        <title>Fusarium algeriense, sp. nov., a novel toxigenic crown rot pathogen of durum wheat from Algeria is nested in the Fusarium burgessii species complex.</title>
        <authorList>
            <person name="Laraba I."/>
            <person name="Keddad A."/>
            <person name="Boureghda H."/>
            <person name="Abdallah N."/>
            <person name="Vaughan M.M."/>
            <person name="Proctor R.H."/>
            <person name="Busman M."/>
            <person name="O'Donnell K."/>
        </authorList>
    </citation>
    <scope>NUCLEOTIDE SEQUENCE</scope>
    <source>
        <strain evidence="2">NRRL 25174</strain>
    </source>
</reference>
<accession>A0A9P5DNY4</accession>
<dbReference type="InterPro" id="IPR010730">
    <property type="entry name" value="HET"/>
</dbReference>
<sequence length="645" mass="74484">MWLINTQTYKPENFINPPSCYSILSHTWEGDEVLFQDMENLPHAQSKAGWKKIQMTCEESRQASILHTWVDTCCIDKRSSAELSEAINSMFAWYQQSSVCYVYLSDLVFPCTPVGSAMPKSDEGRQWADSAFSKLENELRSCRWFTRGWTLQELIAPNQVVFLDQNWNCIGSRTPGSDLRFMNILEKLTGIPSLVLEYKRDIATIPVAQRMSWAASRETTRVEDVAYCLLGIFDVNMPLLYGEGLKSFLRLQGEIIKNYDDLSLFAWKQDSASYGMGVLRGCFANSPSEFAHWLNVQIRVEGFESGMEVTSKNVNMEGRVLKREDYPAGAEHGVDCIFDLGVEDPEDKSNTLGILLTKSSRNITHFRFKPYELIKVPPSKPSYNEDDCYGDDSDCKYKDLPWDYQEEPREMERETISIRKTISVQETRRMGHHQKPVFKIHWHKDVLEVLKSVNDRNTEDYIPSFECHPDSAFHKDGTVTWVTDFELQINAQHVISLVLVAGLQWGVYDYRQPTCFVQANLPYQNFWAILLGQGQAYAISDRKKVDNQSEAIEILGRLDGDNSALVKRIKWMDHHERGRVVRDTLMKSCADRAGYIDDWRMARLVRVLSPLDRLSPRCDVWIEREDSFFDDYSQLEIKIRPCHES</sequence>
<keyword evidence="3" id="KW-1185">Reference proteome</keyword>
<dbReference type="PANTHER" id="PTHR10622">
    <property type="entry name" value="HET DOMAIN-CONTAINING PROTEIN"/>
    <property type="match status" value="1"/>
</dbReference>
<dbReference type="EMBL" id="PVQB02000943">
    <property type="protein sequence ID" value="KAF4332921.1"/>
    <property type="molecule type" value="Genomic_DNA"/>
</dbReference>
<dbReference type="AlphaFoldDB" id="A0A9P5DNY4"/>
<evidence type="ECO:0000259" key="1">
    <source>
        <dbReference type="Pfam" id="PF06985"/>
    </source>
</evidence>
<feature type="domain" description="Heterokaryon incompatibility" evidence="1">
    <location>
        <begin position="21"/>
        <end position="153"/>
    </location>
</feature>
<evidence type="ECO:0000313" key="3">
    <source>
        <dbReference type="Proteomes" id="UP000730481"/>
    </source>
</evidence>
<name>A0A9P5DNY4_9HYPO</name>
<dbReference type="Proteomes" id="UP000730481">
    <property type="component" value="Unassembled WGS sequence"/>
</dbReference>
<comment type="caution">
    <text evidence="2">The sequence shown here is derived from an EMBL/GenBank/DDBJ whole genome shotgun (WGS) entry which is preliminary data.</text>
</comment>
<gene>
    <name evidence="2" type="ORF">FBEOM_13268</name>
</gene>
<evidence type="ECO:0000313" key="2">
    <source>
        <dbReference type="EMBL" id="KAF4332921.1"/>
    </source>
</evidence>
<dbReference type="Pfam" id="PF06985">
    <property type="entry name" value="HET"/>
    <property type="match status" value="1"/>
</dbReference>
<proteinExistence type="predicted"/>
<reference evidence="2" key="2">
    <citation type="submission" date="2020-02" db="EMBL/GenBank/DDBJ databases">
        <title>Identification and distribution of gene clusters putatively required for synthesis of sphingolipid metabolism inhibitors in phylogenetically diverse species of the filamentous fungus Fusarium.</title>
        <authorList>
            <person name="Kim H.-S."/>
            <person name="Busman M."/>
            <person name="Brown D.W."/>
            <person name="Divon H."/>
            <person name="Uhlig S."/>
            <person name="Proctor R.H."/>
        </authorList>
    </citation>
    <scope>NUCLEOTIDE SEQUENCE</scope>
    <source>
        <strain evidence="2">NRRL 25174</strain>
    </source>
</reference>